<feature type="transmembrane region" description="Helical" evidence="7">
    <location>
        <begin position="488"/>
        <end position="507"/>
    </location>
</feature>
<dbReference type="OrthoDB" id="2417308at2759"/>
<evidence type="ECO:0000313" key="8">
    <source>
        <dbReference type="EMBL" id="EXJ80879.1"/>
    </source>
</evidence>
<dbReference type="GO" id="GO:0022857">
    <property type="term" value="F:transmembrane transporter activity"/>
    <property type="evidence" value="ECO:0007669"/>
    <property type="project" value="InterPro"/>
</dbReference>
<evidence type="ECO:0000256" key="1">
    <source>
        <dbReference type="ARBA" id="ARBA00004141"/>
    </source>
</evidence>
<feature type="transmembrane region" description="Helical" evidence="7">
    <location>
        <begin position="52"/>
        <end position="75"/>
    </location>
</feature>
<evidence type="ECO:0000256" key="2">
    <source>
        <dbReference type="ARBA" id="ARBA00022448"/>
    </source>
</evidence>
<dbReference type="AlphaFoldDB" id="W9YF15"/>
<keyword evidence="9" id="KW-1185">Reference proteome</keyword>
<dbReference type="STRING" id="1182542.W9YF15"/>
<dbReference type="eggNOG" id="KOG1289">
    <property type="taxonomic scope" value="Eukaryota"/>
</dbReference>
<feature type="transmembrane region" description="Helical" evidence="7">
    <location>
        <begin position="286"/>
        <end position="309"/>
    </location>
</feature>
<reference evidence="8 9" key="1">
    <citation type="submission" date="2013-03" db="EMBL/GenBank/DDBJ databases">
        <title>The Genome Sequence of Capronia epimyces CBS 606.96.</title>
        <authorList>
            <consortium name="The Broad Institute Genomics Platform"/>
            <person name="Cuomo C."/>
            <person name="de Hoog S."/>
            <person name="Gorbushina A."/>
            <person name="Walker B."/>
            <person name="Young S.K."/>
            <person name="Zeng Q."/>
            <person name="Gargeya S."/>
            <person name="Fitzgerald M."/>
            <person name="Haas B."/>
            <person name="Abouelleil A."/>
            <person name="Allen A.W."/>
            <person name="Alvarado L."/>
            <person name="Arachchi H.M."/>
            <person name="Berlin A.M."/>
            <person name="Chapman S.B."/>
            <person name="Gainer-Dewar J."/>
            <person name="Goldberg J."/>
            <person name="Griggs A."/>
            <person name="Gujja S."/>
            <person name="Hansen M."/>
            <person name="Howarth C."/>
            <person name="Imamovic A."/>
            <person name="Ireland A."/>
            <person name="Larimer J."/>
            <person name="McCowan C."/>
            <person name="Murphy C."/>
            <person name="Pearson M."/>
            <person name="Poon T.W."/>
            <person name="Priest M."/>
            <person name="Roberts A."/>
            <person name="Saif S."/>
            <person name="Shea T."/>
            <person name="Sisk P."/>
            <person name="Sykes S."/>
            <person name="Wortman J."/>
            <person name="Nusbaum C."/>
            <person name="Birren B."/>
        </authorList>
    </citation>
    <scope>NUCLEOTIDE SEQUENCE [LARGE SCALE GENOMIC DNA]</scope>
    <source>
        <strain evidence="8 9">CBS 606.96</strain>
    </source>
</reference>
<feature type="transmembrane region" description="Helical" evidence="7">
    <location>
        <begin position="458"/>
        <end position="476"/>
    </location>
</feature>
<evidence type="ECO:0000256" key="3">
    <source>
        <dbReference type="ARBA" id="ARBA00022692"/>
    </source>
</evidence>
<comment type="subcellular location">
    <subcellularLocation>
        <location evidence="1">Membrane</location>
        <topology evidence="1">Multi-pass membrane protein</topology>
    </subcellularLocation>
</comment>
<dbReference type="PANTHER" id="PTHR45649">
    <property type="entry name" value="AMINO-ACID PERMEASE BAT1"/>
    <property type="match status" value="1"/>
</dbReference>
<organism evidence="8 9">
    <name type="scientific">Capronia epimyces CBS 606.96</name>
    <dbReference type="NCBI Taxonomy" id="1182542"/>
    <lineage>
        <taxon>Eukaryota</taxon>
        <taxon>Fungi</taxon>
        <taxon>Dikarya</taxon>
        <taxon>Ascomycota</taxon>
        <taxon>Pezizomycotina</taxon>
        <taxon>Eurotiomycetes</taxon>
        <taxon>Chaetothyriomycetidae</taxon>
        <taxon>Chaetothyriales</taxon>
        <taxon>Herpotrichiellaceae</taxon>
        <taxon>Capronia</taxon>
    </lineage>
</organism>
<keyword evidence="2" id="KW-0813">Transport</keyword>
<name>W9YF15_9EURO</name>
<dbReference type="Pfam" id="PF13520">
    <property type="entry name" value="AA_permease_2"/>
    <property type="match status" value="1"/>
</dbReference>
<feature type="transmembrane region" description="Helical" evidence="7">
    <location>
        <begin position="177"/>
        <end position="196"/>
    </location>
</feature>
<gene>
    <name evidence="8" type="ORF">A1O3_07166</name>
</gene>
<feature type="transmembrane region" description="Helical" evidence="7">
    <location>
        <begin position="391"/>
        <end position="410"/>
    </location>
</feature>
<keyword evidence="3 7" id="KW-0812">Transmembrane</keyword>
<dbReference type="HOGENOM" id="CLU_004495_2_4_1"/>
<dbReference type="EMBL" id="AMGY01000006">
    <property type="protein sequence ID" value="EXJ80879.1"/>
    <property type="molecule type" value="Genomic_DNA"/>
</dbReference>
<dbReference type="InterPro" id="IPR002293">
    <property type="entry name" value="AA/rel_permease1"/>
</dbReference>
<evidence type="ECO:0000313" key="9">
    <source>
        <dbReference type="Proteomes" id="UP000019478"/>
    </source>
</evidence>
<feature type="transmembrane region" description="Helical" evidence="7">
    <location>
        <begin position="133"/>
        <end position="157"/>
    </location>
</feature>
<evidence type="ECO:0000256" key="7">
    <source>
        <dbReference type="SAM" id="Phobius"/>
    </source>
</evidence>
<protein>
    <recommendedName>
        <fullName evidence="10">Choline transport protein</fullName>
    </recommendedName>
</protein>
<dbReference type="Proteomes" id="UP000019478">
    <property type="component" value="Unassembled WGS sequence"/>
</dbReference>
<dbReference type="GO" id="GO:0016020">
    <property type="term" value="C:membrane"/>
    <property type="evidence" value="ECO:0007669"/>
    <property type="project" value="UniProtKB-SubCell"/>
</dbReference>
<evidence type="ECO:0000256" key="4">
    <source>
        <dbReference type="ARBA" id="ARBA00022989"/>
    </source>
</evidence>
<dbReference type="PIRSF" id="PIRSF006060">
    <property type="entry name" value="AA_transporter"/>
    <property type="match status" value="1"/>
</dbReference>
<dbReference type="Gene3D" id="1.20.1740.10">
    <property type="entry name" value="Amino acid/polyamine transporter I"/>
    <property type="match status" value="1"/>
</dbReference>
<dbReference type="GeneID" id="19171267"/>
<dbReference type="RefSeq" id="XP_007735467.1">
    <property type="nucleotide sequence ID" value="XM_007737277.1"/>
</dbReference>
<evidence type="ECO:0000256" key="6">
    <source>
        <dbReference type="SAM" id="MobiDB-lite"/>
    </source>
</evidence>
<accession>W9YF15</accession>
<comment type="caution">
    <text evidence="8">The sequence shown here is derived from an EMBL/GenBank/DDBJ whole genome shotgun (WGS) entry which is preliminary data.</text>
</comment>
<feature type="transmembrane region" description="Helical" evidence="7">
    <location>
        <begin position="87"/>
        <end position="112"/>
    </location>
</feature>
<sequence length="520" mass="55480">MSSHSHEKPGLAVASAEAGRTGSGNGRGSKEDGSLAELGQTQSITVATVKPFSLVSLLAVAFTCSNAPITLLASLTAGITNGGPFTFIYGSIVVAAASFCVACSLGELSSAYPHAGGQYYWATQLAPARFRRGLSYLTAFLSWAGALVTCASAMLSVPLMITGVMVLRDPSMTVKPWMVFVGYQATNVFCALFNCVERILPPIATTNLVVALAATVAIFVSLLAASPTKQSGEFVFATFVNSSGWASDGVTFLTGMLAANWGFSCLDAITHLANEVPDPARNIPRALMATVLLSIATCLPTAMAAFFSVQSLADVVATPTGIPSLAIFHQCLRSKPAAVALQSLMIVNYICAGISIQTWQSRLAWALACDRGWPFSDRLATIAPAPFNTPIWAHLWSSLWVALLGCLYLASTEAFNAFIGGGVILQYLSYSACVLMLLRKGRRNITPGPFWWPRFGLLANYVTLAWTLLTLVFYSFPAAYPTSASTMNYVSCVVVFMFLYSAVFWLLQGRTNFVLPPKLD</sequence>
<feature type="transmembrane region" description="Helical" evidence="7">
    <location>
        <begin position="417"/>
        <end position="438"/>
    </location>
</feature>
<evidence type="ECO:0000256" key="5">
    <source>
        <dbReference type="ARBA" id="ARBA00023136"/>
    </source>
</evidence>
<feature type="region of interest" description="Disordered" evidence="6">
    <location>
        <begin position="1"/>
        <end position="34"/>
    </location>
</feature>
<proteinExistence type="predicted"/>
<keyword evidence="4 7" id="KW-1133">Transmembrane helix</keyword>
<keyword evidence="5 7" id="KW-0472">Membrane</keyword>
<evidence type="ECO:0008006" key="10">
    <source>
        <dbReference type="Google" id="ProtNLM"/>
    </source>
</evidence>
<dbReference type="PANTHER" id="PTHR45649:SF7">
    <property type="entry name" value="CHOLINE TRANSPORT PROTEIN"/>
    <property type="match status" value="1"/>
</dbReference>
<feature type="transmembrane region" description="Helical" evidence="7">
    <location>
        <begin position="208"/>
        <end position="225"/>
    </location>
</feature>